<feature type="compositionally biased region" description="Gly residues" evidence="1">
    <location>
        <begin position="52"/>
        <end position="65"/>
    </location>
</feature>
<evidence type="ECO:0000259" key="2">
    <source>
        <dbReference type="Pfam" id="PF12248"/>
    </source>
</evidence>
<dbReference type="GO" id="GO:0003824">
    <property type="term" value="F:catalytic activity"/>
    <property type="evidence" value="ECO:0007669"/>
    <property type="project" value="InterPro"/>
</dbReference>
<keyword evidence="5" id="KW-1185">Reference proteome</keyword>
<dbReference type="InParanoid" id="T1FR56"/>
<dbReference type="PANTHER" id="PTHR47705">
    <property type="entry name" value="AGAP000321-PA"/>
    <property type="match status" value="1"/>
</dbReference>
<sequence>MISDDVFDEVTKNRIITLASYRKGQLLVVRLERLTPKQAAKYDDDDNDKNGSGSGGDSGGVGGRGVDNDRKKGVMYQGREGIFRGVLVLNDRQKPHPKVCKPHVMTSFNAYVVDTSQPGEFLERPQKKEKRTLKFWLYRRTISTCNEDNNNSNNNNNDNNNNICDISTTKTKNNSLASNIDNISNKNNNNDISYNDDEIDKITTCAGFIRLLIEPDTFPVDSVGFLKKALLLMRQHAKLKRVDLEFQTEPDEVKEEPTEIPLIENFITVLTPAAYDYQYLPEVPVSRKSMICFRLKAAADGHVALSYVYGDTDRRTYEVVLGAHGNRKSLIRYGGKGEVMVERLTPSILDSAELRPFWVSWNVNCVRVGRGLEVDKDLIMEWTNIPLHQHHLVNLVSVSTGPASEGRWEFVDSIRDDERIKRIKTAEDPEVLGVVLEEDEDHGEVGRCFPVFTYYVPASQTEHDKVEQHVGSGSLLEEHTNWRAKLKLVPCLPRLNQTNAPTVAIVTTSYAEKIAVDAMFDEKISYFIKGENEENSIFTIGRMANRVVVATKLGNFSPETGCNEKHAKTVAKLIASLPSIRYLYLVSVGGAVPHYTNFEQHCKRGDVVFSGPRPTDGAFYVVCPEVDDVEPEVDPTGNSAFFPTSCWNSGDDGFDSLQKRAAILVDGFNNNRKYEKWRKWDSFVESAQQKLVATDERFLRPSQKTDKLQAQLDIRQPPIFVSHPPCPANNVRRENQASLKIGAIASGDCVSRHHLYRRIFANQNRIAAYDCGLDKIVQAIVDSRLGGNNMEIVLGMCDYSDGQVGKSWQPYAALVAAAACKVLLVDV</sequence>
<organism evidence="4 5">
    <name type="scientific">Helobdella robusta</name>
    <name type="common">Californian leech</name>
    <dbReference type="NCBI Taxonomy" id="6412"/>
    <lineage>
        <taxon>Eukaryota</taxon>
        <taxon>Metazoa</taxon>
        <taxon>Spiralia</taxon>
        <taxon>Lophotrochozoa</taxon>
        <taxon>Annelida</taxon>
        <taxon>Clitellata</taxon>
        <taxon>Hirudinea</taxon>
        <taxon>Rhynchobdellida</taxon>
        <taxon>Glossiphoniidae</taxon>
        <taxon>Helobdella</taxon>
    </lineage>
</organism>
<reference evidence="3 5" key="2">
    <citation type="journal article" date="2013" name="Nature">
        <title>Insights into bilaterian evolution from three spiralian genomes.</title>
        <authorList>
            <person name="Simakov O."/>
            <person name="Marletaz F."/>
            <person name="Cho S.J."/>
            <person name="Edsinger-Gonzales E."/>
            <person name="Havlak P."/>
            <person name="Hellsten U."/>
            <person name="Kuo D.H."/>
            <person name="Larsson T."/>
            <person name="Lv J."/>
            <person name="Arendt D."/>
            <person name="Savage R."/>
            <person name="Osoegawa K."/>
            <person name="de Jong P."/>
            <person name="Grimwood J."/>
            <person name="Chapman J.A."/>
            <person name="Shapiro H."/>
            <person name="Aerts A."/>
            <person name="Otillar R.P."/>
            <person name="Terry A.Y."/>
            <person name="Boore J.L."/>
            <person name="Grigoriev I.V."/>
            <person name="Lindberg D.R."/>
            <person name="Seaver E.C."/>
            <person name="Weisblat D.A."/>
            <person name="Putnam N.H."/>
            <person name="Rokhsar D.S."/>
        </authorList>
    </citation>
    <scope>NUCLEOTIDE SEQUENCE</scope>
</reference>
<dbReference type="EMBL" id="KB097639">
    <property type="protein sequence ID" value="ESN92668.1"/>
    <property type="molecule type" value="Genomic_DNA"/>
</dbReference>
<name>T1FR56_HELRO</name>
<dbReference type="InterPro" id="IPR035994">
    <property type="entry name" value="Nucleoside_phosphorylase_sf"/>
</dbReference>
<dbReference type="KEGG" id="hro:HELRODRAFT_189560"/>
<reference evidence="5" key="1">
    <citation type="submission" date="2012-12" db="EMBL/GenBank/DDBJ databases">
        <authorList>
            <person name="Hellsten U."/>
            <person name="Grimwood J."/>
            <person name="Chapman J.A."/>
            <person name="Shapiro H."/>
            <person name="Aerts A."/>
            <person name="Otillar R.P."/>
            <person name="Terry A.Y."/>
            <person name="Boore J.L."/>
            <person name="Simakov O."/>
            <person name="Marletaz F."/>
            <person name="Cho S.-J."/>
            <person name="Edsinger-Gonzales E."/>
            <person name="Havlak P."/>
            <person name="Kuo D.-H."/>
            <person name="Larsson T."/>
            <person name="Lv J."/>
            <person name="Arendt D."/>
            <person name="Savage R."/>
            <person name="Osoegawa K."/>
            <person name="de Jong P."/>
            <person name="Lindberg D.R."/>
            <person name="Seaver E.C."/>
            <person name="Weisblat D.A."/>
            <person name="Putnam N.H."/>
            <person name="Grigoriev I.V."/>
            <person name="Rokhsar D.S."/>
        </authorList>
    </citation>
    <scope>NUCLEOTIDE SEQUENCE</scope>
</reference>
<reference evidence="4" key="3">
    <citation type="submission" date="2015-06" db="UniProtKB">
        <authorList>
            <consortium name="EnsemblMetazoa"/>
        </authorList>
    </citation>
    <scope>IDENTIFICATION</scope>
</reference>
<dbReference type="RefSeq" id="XP_009028978.1">
    <property type="nucleotide sequence ID" value="XM_009030730.1"/>
</dbReference>
<dbReference type="PANTHER" id="PTHR47705:SF1">
    <property type="entry name" value="PNP_UDP_1 DOMAIN-CONTAINING PROTEIN"/>
    <property type="match status" value="1"/>
</dbReference>
<dbReference type="CTD" id="20211303"/>
<evidence type="ECO:0000313" key="4">
    <source>
        <dbReference type="EnsemblMetazoa" id="HelroP189560"/>
    </source>
</evidence>
<dbReference type="GO" id="GO:0009116">
    <property type="term" value="P:nucleoside metabolic process"/>
    <property type="evidence" value="ECO:0007669"/>
    <property type="project" value="InterPro"/>
</dbReference>
<dbReference type="InterPro" id="IPR022041">
    <property type="entry name" value="Methyltransf_FA"/>
</dbReference>
<protein>
    <recommendedName>
        <fullName evidence="2">Farnesoic acid O-methyl transferase domain-containing protein</fullName>
    </recommendedName>
</protein>
<evidence type="ECO:0000313" key="5">
    <source>
        <dbReference type="Proteomes" id="UP000015101"/>
    </source>
</evidence>
<accession>T1FR56</accession>
<dbReference type="EMBL" id="AMQM01001805">
    <property type="status" value="NOT_ANNOTATED_CDS"/>
    <property type="molecule type" value="Genomic_DNA"/>
</dbReference>
<dbReference type="STRING" id="6412.T1FR56"/>
<proteinExistence type="predicted"/>
<dbReference type="Pfam" id="PF12248">
    <property type="entry name" value="Methyltransf_FA"/>
    <property type="match status" value="1"/>
</dbReference>
<dbReference type="GeneID" id="20211303"/>
<gene>
    <name evidence="4" type="primary">20211303</name>
    <name evidence="3" type="ORF">HELRODRAFT_189560</name>
</gene>
<dbReference type="Gene3D" id="3.40.50.1580">
    <property type="entry name" value="Nucleoside phosphorylase domain"/>
    <property type="match status" value="1"/>
</dbReference>
<feature type="region of interest" description="Disordered" evidence="1">
    <location>
        <begin position="40"/>
        <end position="71"/>
    </location>
</feature>
<evidence type="ECO:0000313" key="3">
    <source>
        <dbReference type="EMBL" id="ESN92668.1"/>
    </source>
</evidence>
<evidence type="ECO:0000256" key="1">
    <source>
        <dbReference type="SAM" id="MobiDB-lite"/>
    </source>
</evidence>
<dbReference type="AlphaFoldDB" id="T1FR56"/>
<feature type="domain" description="Farnesoic acid O-methyl transferase" evidence="2">
    <location>
        <begin position="275"/>
        <end position="410"/>
    </location>
</feature>
<dbReference type="Proteomes" id="UP000015101">
    <property type="component" value="Unassembled WGS sequence"/>
</dbReference>
<dbReference type="eggNOG" id="ENOG502QQ8X">
    <property type="taxonomic scope" value="Eukaryota"/>
</dbReference>
<dbReference type="OrthoDB" id="1577640at2759"/>
<dbReference type="HOGENOM" id="CLU_019799_0_0_1"/>
<dbReference type="EnsemblMetazoa" id="HelroT189560">
    <property type="protein sequence ID" value="HelroP189560"/>
    <property type="gene ID" value="HelroG189560"/>
</dbReference>